<feature type="repeat" description="WD" evidence="1">
    <location>
        <begin position="297"/>
        <end position="330"/>
    </location>
</feature>
<dbReference type="InterPro" id="IPR011047">
    <property type="entry name" value="Quinoprotein_ADH-like_sf"/>
</dbReference>
<gene>
    <name evidence="4" type="ORF">F4553_007748</name>
</gene>
<dbReference type="GO" id="GO:0007165">
    <property type="term" value="P:signal transduction"/>
    <property type="evidence" value="ECO:0007669"/>
    <property type="project" value="InterPro"/>
</dbReference>
<sequence>MDTERVPAVDPGKGYDAFISYAHTDALAARLLQRALRTFGKPWHRRHALRVFRDETALAAAPRLWAALEASLDASRYFVLLASPEAAASAWVGKEIDHWLRTKSADTILIALTGGDLVWDEAAGGFDQSRTTALPPSAVRAFPVEPLYIDLRWLRSHTGDPARDPRFQAAVADLAAPIHGRSKDEMFGEEVRQHKRTLRLVRGVIATLTVLTLAVAGAGVLFLRQRDTARTERDRAEQLSKIALSRALSADARESTQDSPDLSLLLGIEAYRTEPTRQGRDALVGSLSARTDIVQFLRGSSLPTSAIAFSPDGATVAAVDDRSTLRFWQLGKPTPAGRSEQKLGVGSVETMRYTPDGKTLALAGSDGLTLVDAASGAPTGAPVTLGGLHPTALAFSPDGLSVALTGCEVEGNTCVGGAAAVVDLRRREQRLHRVLSEYPLDSVAFAPDGASLAVGTGRGEVLLASVASGAVTALTGPATRHPDSVEALRFSADGRALTSVSGTASPAPEPTDELAPPTAMTWDLATRRRTGQPVKLPVQASGEQAFNIALSPDGTLVTAGDSPVVRLWNPRTGAPIRELRGHHAAIGTAAFSSSGDLLATGDSGGGIIVWRLAGHRFTAGAAAHRVLDGEWYEKVAADASGRLIAAATPTGEQIVVWDRTTGTVRSVIPWSPAHGTTGLEFSPDGSTLAVSAEDGPVTSWGVIISLHGVAAFFDTATGRQRGSLLDLGDQAVGMTYQPGGNVVAVATSAAGGDSATVVILDAASGARLRELPVPAPISRIAFSHDGQTLAVADAEGRISLWDADSYRRKGSDITAVPRQPFNDLAFSPDDRLLAYAQRKPAGTSSSNAAWHPVAIADMTTRRQLPVVISAPGEREVDTLAFNPDGSRLVGAVEAPDARSDGQTLIWSTASGEVVQQPLSGQTGGVYDLVTTEPGDGTVLVGADDNGVVFWQLDPRSWIAEACRVVGRDLTAAEWDEHIGPGLPYHSTCGLPGPAATKAVARPS</sequence>
<keyword evidence="2" id="KW-0472">Membrane</keyword>
<dbReference type="InterPro" id="IPR000157">
    <property type="entry name" value="TIR_dom"/>
</dbReference>
<keyword evidence="2" id="KW-0812">Transmembrane</keyword>
<dbReference type="SUPFAM" id="SSF52200">
    <property type="entry name" value="Toll/Interleukin receptor TIR domain"/>
    <property type="match status" value="1"/>
</dbReference>
<evidence type="ECO:0000256" key="2">
    <source>
        <dbReference type="SAM" id="Phobius"/>
    </source>
</evidence>
<protein>
    <submittedName>
        <fullName evidence="4">WD40 repeat protein</fullName>
    </submittedName>
</protein>
<proteinExistence type="predicted"/>
<name>A0A841C1T3_9ACTN</name>
<dbReference type="Gene3D" id="3.40.50.10140">
    <property type="entry name" value="Toll/interleukin-1 receptor homology (TIR) domain"/>
    <property type="match status" value="1"/>
</dbReference>
<organism evidence="4 5">
    <name type="scientific">Allocatelliglobosispora scoriae</name>
    <dbReference type="NCBI Taxonomy" id="643052"/>
    <lineage>
        <taxon>Bacteria</taxon>
        <taxon>Bacillati</taxon>
        <taxon>Actinomycetota</taxon>
        <taxon>Actinomycetes</taxon>
        <taxon>Micromonosporales</taxon>
        <taxon>Micromonosporaceae</taxon>
        <taxon>Allocatelliglobosispora</taxon>
    </lineage>
</organism>
<accession>A0A841C1T3</accession>
<reference evidence="4 5" key="1">
    <citation type="submission" date="2020-08" db="EMBL/GenBank/DDBJ databases">
        <title>Sequencing the genomes of 1000 actinobacteria strains.</title>
        <authorList>
            <person name="Klenk H.-P."/>
        </authorList>
    </citation>
    <scope>NUCLEOTIDE SEQUENCE [LARGE SCALE GENOMIC DNA]</scope>
    <source>
        <strain evidence="4 5">DSM 45362</strain>
    </source>
</reference>
<dbReference type="RefSeq" id="WP_184846346.1">
    <property type="nucleotide sequence ID" value="NZ_JACHMN010000003.1"/>
</dbReference>
<dbReference type="Pfam" id="PF00400">
    <property type="entry name" value="WD40"/>
    <property type="match status" value="2"/>
</dbReference>
<feature type="transmembrane region" description="Helical" evidence="2">
    <location>
        <begin position="200"/>
        <end position="223"/>
    </location>
</feature>
<dbReference type="SUPFAM" id="SSF50998">
    <property type="entry name" value="Quinoprotein alcohol dehydrogenase-like"/>
    <property type="match status" value="1"/>
</dbReference>
<evidence type="ECO:0000313" key="5">
    <source>
        <dbReference type="Proteomes" id="UP000587527"/>
    </source>
</evidence>
<dbReference type="SUPFAM" id="SSF50960">
    <property type="entry name" value="TolB, C-terminal domain"/>
    <property type="match status" value="1"/>
</dbReference>
<evidence type="ECO:0000313" key="4">
    <source>
        <dbReference type="EMBL" id="MBB5874314.1"/>
    </source>
</evidence>
<keyword evidence="1" id="KW-0853">WD repeat</keyword>
<dbReference type="Pfam" id="PF13676">
    <property type="entry name" value="TIR_2"/>
    <property type="match status" value="1"/>
</dbReference>
<dbReference type="PROSITE" id="PS50082">
    <property type="entry name" value="WD_REPEATS_2"/>
    <property type="match status" value="3"/>
</dbReference>
<dbReference type="PANTHER" id="PTHR19879">
    <property type="entry name" value="TRANSCRIPTION INITIATION FACTOR TFIID"/>
    <property type="match status" value="1"/>
</dbReference>
<keyword evidence="2" id="KW-1133">Transmembrane helix</keyword>
<dbReference type="InterPro" id="IPR035897">
    <property type="entry name" value="Toll_tir_struct_dom_sf"/>
</dbReference>
<keyword evidence="5" id="KW-1185">Reference proteome</keyword>
<feature type="repeat" description="WD" evidence="1">
    <location>
        <begin position="579"/>
        <end position="612"/>
    </location>
</feature>
<dbReference type="SMART" id="SM00320">
    <property type="entry name" value="WD40"/>
    <property type="match status" value="8"/>
</dbReference>
<dbReference type="Gene3D" id="2.130.10.10">
    <property type="entry name" value="YVTN repeat-like/Quinoprotein amine dehydrogenase"/>
    <property type="match status" value="4"/>
</dbReference>
<dbReference type="Proteomes" id="UP000587527">
    <property type="component" value="Unassembled WGS sequence"/>
</dbReference>
<dbReference type="PROSITE" id="PS50294">
    <property type="entry name" value="WD_REPEATS_REGION"/>
    <property type="match status" value="1"/>
</dbReference>
<dbReference type="InterPro" id="IPR001680">
    <property type="entry name" value="WD40_rpt"/>
</dbReference>
<feature type="repeat" description="WD" evidence="1">
    <location>
        <begin position="777"/>
        <end position="811"/>
    </location>
</feature>
<evidence type="ECO:0000259" key="3">
    <source>
        <dbReference type="PROSITE" id="PS50104"/>
    </source>
</evidence>
<comment type="caution">
    <text evidence="4">The sequence shown here is derived from an EMBL/GenBank/DDBJ whole genome shotgun (WGS) entry which is preliminary data.</text>
</comment>
<dbReference type="PROSITE" id="PS50104">
    <property type="entry name" value="TIR"/>
    <property type="match status" value="1"/>
</dbReference>
<feature type="domain" description="TIR" evidence="3">
    <location>
        <begin position="13"/>
        <end position="134"/>
    </location>
</feature>
<dbReference type="InterPro" id="IPR015943">
    <property type="entry name" value="WD40/YVTN_repeat-like_dom_sf"/>
</dbReference>
<dbReference type="PANTHER" id="PTHR19879:SF9">
    <property type="entry name" value="TRANSCRIPTION INITIATION FACTOR TFIID SUBUNIT 5"/>
    <property type="match status" value="1"/>
</dbReference>
<dbReference type="AlphaFoldDB" id="A0A841C1T3"/>
<evidence type="ECO:0000256" key="1">
    <source>
        <dbReference type="PROSITE-ProRule" id="PRU00221"/>
    </source>
</evidence>
<dbReference type="EMBL" id="JACHMN010000003">
    <property type="protein sequence ID" value="MBB5874314.1"/>
    <property type="molecule type" value="Genomic_DNA"/>
</dbReference>